<sequence length="110" mass="12924">MRPKSTIAPTSFEELKRNLLRAKEELEYAQEDQKTSDTPGRRKATKKAQEKYDKELKALEHFLNVTLPEQKIEHVKEIQAIIVEVQSYHDWMASYCRPLANYKVPRPPNL</sequence>
<evidence type="ECO:0000313" key="2">
    <source>
        <dbReference type="EMBL" id="RCN38320.1"/>
    </source>
</evidence>
<dbReference type="AlphaFoldDB" id="A0A368G5M7"/>
<dbReference type="OrthoDB" id="5835493at2759"/>
<proteinExistence type="predicted"/>
<evidence type="ECO:0000256" key="1">
    <source>
        <dbReference type="SAM" id="MobiDB-lite"/>
    </source>
</evidence>
<feature type="region of interest" description="Disordered" evidence="1">
    <location>
        <begin position="27"/>
        <end position="49"/>
    </location>
</feature>
<dbReference type="EMBL" id="JOJR01000409">
    <property type="protein sequence ID" value="RCN38320.1"/>
    <property type="molecule type" value="Genomic_DNA"/>
</dbReference>
<evidence type="ECO:0000313" key="3">
    <source>
        <dbReference type="Proteomes" id="UP000252519"/>
    </source>
</evidence>
<organism evidence="2 3">
    <name type="scientific">Ancylostoma caninum</name>
    <name type="common">Dog hookworm</name>
    <dbReference type="NCBI Taxonomy" id="29170"/>
    <lineage>
        <taxon>Eukaryota</taxon>
        <taxon>Metazoa</taxon>
        <taxon>Ecdysozoa</taxon>
        <taxon>Nematoda</taxon>
        <taxon>Chromadorea</taxon>
        <taxon>Rhabditida</taxon>
        <taxon>Rhabditina</taxon>
        <taxon>Rhabditomorpha</taxon>
        <taxon>Strongyloidea</taxon>
        <taxon>Ancylostomatidae</taxon>
        <taxon>Ancylostomatinae</taxon>
        <taxon>Ancylostoma</taxon>
    </lineage>
</organism>
<accession>A0A368G5M7</accession>
<protein>
    <recommendedName>
        <fullName evidence="4">BAR domain-containing protein</fullName>
    </recommendedName>
</protein>
<name>A0A368G5M7_ANCCA</name>
<comment type="caution">
    <text evidence="2">The sequence shown here is derived from an EMBL/GenBank/DDBJ whole genome shotgun (WGS) entry which is preliminary data.</text>
</comment>
<gene>
    <name evidence="2" type="ORF">ANCCAN_15762</name>
</gene>
<evidence type="ECO:0008006" key="4">
    <source>
        <dbReference type="Google" id="ProtNLM"/>
    </source>
</evidence>
<reference evidence="2 3" key="1">
    <citation type="submission" date="2014-10" db="EMBL/GenBank/DDBJ databases">
        <title>Draft genome of the hookworm Ancylostoma caninum.</title>
        <authorList>
            <person name="Mitreva M."/>
        </authorList>
    </citation>
    <scope>NUCLEOTIDE SEQUENCE [LARGE SCALE GENOMIC DNA]</scope>
    <source>
        <strain evidence="2 3">Baltimore</strain>
    </source>
</reference>
<keyword evidence="3" id="KW-1185">Reference proteome</keyword>
<dbReference type="Proteomes" id="UP000252519">
    <property type="component" value="Unassembled WGS sequence"/>
</dbReference>